<dbReference type="HOGENOM" id="CLU_190351_0_0_1"/>
<feature type="compositionally biased region" description="Basic and acidic residues" evidence="1">
    <location>
        <begin position="47"/>
        <end position="60"/>
    </location>
</feature>
<accession>A0A0C9ZXK6</accession>
<dbReference type="AlphaFoldDB" id="A0A0C9ZXK6"/>
<evidence type="ECO:0000313" key="3">
    <source>
        <dbReference type="Proteomes" id="UP000054018"/>
    </source>
</evidence>
<reference evidence="3" key="2">
    <citation type="submission" date="2015-01" db="EMBL/GenBank/DDBJ databases">
        <title>Evolutionary Origins and Diversification of the Mycorrhizal Mutualists.</title>
        <authorList>
            <consortium name="DOE Joint Genome Institute"/>
            <consortium name="Mycorrhizal Genomics Consortium"/>
            <person name="Kohler A."/>
            <person name="Kuo A."/>
            <person name="Nagy L.G."/>
            <person name="Floudas D."/>
            <person name="Copeland A."/>
            <person name="Barry K.W."/>
            <person name="Cichocki N."/>
            <person name="Veneault-Fourrey C."/>
            <person name="LaButti K."/>
            <person name="Lindquist E.A."/>
            <person name="Lipzen A."/>
            <person name="Lundell T."/>
            <person name="Morin E."/>
            <person name="Murat C."/>
            <person name="Riley R."/>
            <person name="Ohm R."/>
            <person name="Sun H."/>
            <person name="Tunlid A."/>
            <person name="Henrissat B."/>
            <person name="Grigoriev I.V."/>
            <person name="Hibbett D.S."/>
            <person name="Martin F."/>
        </authorList>
    </citation>
    <scope>NUCLEOTIDE SEQUENCE [LARGE SCALE GENOMIC DNA]</scope>
    <source>
        <strain evidence="3">441</strain>
    </source>
</reference>
<gene>
    <name evidence="2" type="ORF">PISMIDRAFT_70401</name>
</gene>
<dbReference type="Proteomes" id="UP000054018">
    <property type="component" value="Unassembled WGS sequence"/>
</dbReference>
<organism evidence="2 3">
    <name type="scientific">Pisolithus microcarpus 441</name>
    <dbReference type="NCBI Taxonomy" id="765257"/>
    <lineage>
        <taxon>Eukaryota</taxon>
        <taxon>Fungi</taxon>
        <taxon>Dikarya</taxon>
        <taxon>Basidiomycota</taxon>
        <taxon>Agaricomycotina</taxon>
        <taxon>Agaricomycetes</taxon>
        <taxon>Agaricomycetidae</taxon>
        <taxon>Boletales</taxon>
        <taxon>Sclerodermatineae</taxon>
        <taxon>Pisolithaceae</taxon>
        <taxon>Pisolithus</taxon>
    </lineage>
</organism>
<feature type="compositionally biased region" description="Basic and acidic residues" evidence="1">
    <location>
        <begin position="69"/>
        <end position="88"/>
    </location>
</feature>
<protein>
    <submittedName>
        <fullName evidence="2">Uncharacterized protein</fullName>
    </submittedName>
</protein>
<reference evidence="2 3" key="1">
    <citation type="submission" date="2014-04" db="EMBL/GenBank/DDBJ databases">
        <authorList>
            <consortium name="DOE Joint Genome Institute"/>
            <person name="Kuo A."/>
            <person name="Kohler A."/>
            <person name="Costa M.D."/>
            <person name="Nagy L.G."/>
            <person name="Floudas D."/>
            <person name="Copeland A."/>
            <person name="Barry K.W."/>
            <person name="Cichocki N."/>
            <person name="Veneault-Fourrey C."/>
            <person name="LaButti K."/>
            <person name="Lindquist E.A."/>
            <person name="Lipzen A."/>
            <person name="Lundell T."/>
            <person name="Morin E."/>
            <person name="Murat C."/>
            <person name="Sun H."/>
            <person name="Tunlid A."/>
            <person name="Henrissat B."/>
            <person name="Grigoriev I.V."/>
            <person name="Hibbett D.S."/>
            <person name="Martin F."/>
            <person name="Nordberg H.P."/>
            <person name="Cantor M.N."/>
            <person name="Hua S.X."/>
        </authorList>
    </citation>
    <scope>NUCLEOTIDE SEQUENCE [LARGE SCALE GENOMIC DNA]</scope>
    <source>
        <strain evidence="2 3">441</strain>
    </source>
</reference>
<evidence type="ECO:0000256" key="1">
    <source>
        <dbReference type="SAM" id="MobiDB-lite"/>
    </source>
</evidence>
<proteinExistence type="predicted"/>
<evidence type="ECO:0000313" key="2">
    <source>
        <dbReference type="EMBL" id="KIK24393.1"/>
    </source>
</evidence>
<name>A0A0C9ZXK6_9AGAM</name>
<feature type="region of interest" description="Disordered" evidence="1">
    <location>
        <begin position="47"/>
        <end position="88"/>
    </location>
</feature>
<sequence>STRRDAQKTSTALRNEVDILRRASEKAVVAEGRARQRVRALEDAVKKANEGREEIEREIEQSESAMPALREREANAEDELKRTKTEAD</sequence>
<feature type="non-terminal residue" evidence="2">
    <location>
        <position position="88"/>
    </location>
</feature>
<feature type="non-terminal residue" evidence="2">
    <location>
        <position position="1"/>
    </location>
</feature>
<dbReference type="OrthoDB" id="2596255at2759"/>
<keyword evidence="3" id="KW-1185">Reference proteome</keyword>
<dbReference type="EMBL" id="KN833716">
    <property type="protein sequence ID" value="KIK24393.1"/>
    <property type="molecule type" value="Genomic_DNA"/>
</dbReference>